<feature type="chain" id="PRO_5036805228" evidence="2">
    <location>
        <begin position="21"/>
        <end position="358"/>
    </location>
</feature>
<feature type="region of interest" description="Disordered" evidence="1">
    <location>
        <begin position="98"/>
        <end position="122"/>
    </location>
</feature>
<proteinExistence type="predicted"/>
<evidence type="ECO:0000256" key="1">
    <source>
        <dbReference type="SAM" id="MobiDB-lite"/>
    </source>
</evidence>
<gene>
    <name evidence="3" type="ORF">IEN85_03405</name>
</gene>
<evidence type="ECO:0000313" key="4">
    <source>
        <dbReference type="Proteomes" id="UP000622317"/>
    </source>
</evidence>
<protein>
    <submittedName>
        <fullName evidence="3">DUF481 domain-containing protein</fullName>
    </submittedName>
</protein>
<keyword evidence="4" id="KW-1185">Reference proteome</keyword>
<reference evidence="3" key="1">
    <citation type="submission" date="2020-09" db="EMBL/GenBank/DDBJ databases">
        <title>Pelagicoccus enzymogenes sp. nov. with an EPS production, isolated from marine sediment.</title>
        <authorList>
            <person name="Feng X."/>
        </authorList>
    </citation>
    <scope>NUCLEOTIDE SEQUENCE</scope>
    <source>
        <strain evidence="3">NFK12</strain>
    </source>
</reference>
<dbReference type="RefSeq" id="WP_191615661.1">
    <property type="nucleotide sequence ID" value="NZ_JACYFG010000006.1"/>
</dbReference>
<name>A0A927F516_9BACT</name>
<dbReference type="Pfam" id="PF04338">
    <property type="entry name" value="DUF481"/>
    <property type="match status" value="1"/>
</dbReference>
<dbReference type="InterPro" id="IPR007433">
    <property type="entry name" value="DUF481"/>
</dbReference>
<keyword evidence="2" id="KW-0732">Signal</keyword>
<sequence length="358" mass="40283">MSKFFLTVFLSLLAAALSRADSREVQVVLDNGDSLSGNLLSESDEEIRLSVDYLGEISLPRSRVAEVVGKGKAEEEAEEQAEEAIAETKIAPVPEKPRVVKDVPAPPKAVAAASEEEEEPEQKRSVVDRFFAALGNLEGDLGILPEWDKSLQIGLNSSSGRKDQSTQNYRLDMDRKFESSRIKIKAEYAYGEANGSKTRDRLSSNYRWRKDIGPGVFYESESDYYSDEIKLIDSNLEQKIGLGTRFLDQKDSTLSAGLGASGRWRTFPEKEAEVDYLVSVFQDWDYRMSEKIRVRQDFNFAMPLEDTDGYEINFSTAVTSAVSKSVKLSLRYELGFDNSLAEDRREDRRFISSLGYAF</sequence>
<accession>A0A927F516</accession>
<feature type="signal peptide" evidence="2">
    <location>
        <begin position="1"/>
        <end position="20"/>
    </location>
</feature>
<dbReference type="EMBL" id="JACYFG010000006">
    <property type="protein sequence ID" value="MBD5778524.1"/>
    <property type="molecule type" value="Genomic_DNA"/>
</dbReference>
<comment type="caution">
    <text evidence="3">The sequence shown here is derived from an EMBL/GenBank/DDBJ whole genome shotgun (WGS) entry which is preliminary data.</text>
</comment>
<evidence type="ECO:0000256" key="2">
    <source>
        <dbReference type="SAM" id="SignalP"/>
    </source>
</evidence>
<dbReference type="Proteomes" id="UP000622317">
    <property type="component" value="Unassembled WGS sequence"/>
</dbReference>
<evidence type="ECO:0000313" key="3">
    <source>
        <dbReference type="EMBL" id="MBD5778524.1"/>
    </source>
</evidence>
<organism evidence="3 4">
    <name type="scientific">Pelagicoccus enzymogenes</name>
    <dbReference type="NCBI Taxonomy" id="2773457"/>
    <lineage>
        <taxon>Bacteria</taxon>
        <taxon>Pseudomonadati</taxon>
        <taxon>Verrucomicrobiota</taxon>
        <taxon>Opitutia</taxon>
        <taxon>Puniceicoccales</taxon>
        <taxon>Pelagicoccaceae</taxon>
        <taxon>Pelagicoccus</taxon>
    </lineage>
</organism>
<dbReference type="AlphaFoldDB" id="A0A927F516"/>